<organism evidence="4 5">
    <name type="scientific">Geojedonia litorea</name>
    <dbReference type="NCBI Taxonomy" id="1268269"/>
    <lineage>
        <taxon>Bacteria</taxon>
        <taxon>Pseudomonadati</taxon>
        <taxon>Bacteroidota</taxon>
        <taxon>Flavobacteriia</taxon>
        <taxon>Flavobacteriales</taxon>
        <taxon>Flavobacteriaceae</taxon>
        <taxon>Geojedonia</taxon>
    </lineage>
</organism>
<evidence type="ECO:0000259" key="3">
    <source>
        <dbReference type="Pfam" id="PF00588"/>
    </source>
</evidence>
<name>A0ABV9N3P3_9FLAO</name>
<dbReference type="GO" id="GO:0032259">
    <property type="term" value="P:methylation"/>
    <property type="evidence" value="ECO:0007669"/>
    <property type="project" value="UniProtKB-KW"/>
</dbReference>
<keyword evidence="2" id="KW-0808">Transferase</keyword>
<dbReference type="RefSeq" id="WP_387961976.1">
    <property type="nucleotide sequence ID" value="NZ_JBHSGP010000012.1"/>
</dbReference>
<protein>
    <submittedName>
        <fullName evidence="4">TrmH family RNA methyltransferase</fullName>
    </submittedName>
</protein>
<dbReference type="InterPro" id="IPR029026">
    <property type="entry name" value="tRNA_m1G_MTases_N"/>
</dbReference>
<dbReference type="CDD" id="cd18082">
    <property type="entry name" value="SpoU-like_family"/>
    <property type="match status" value="1"/>
</dbReference>
<evidence type="ECO:0000256" key="1">
    <source>
        <dbReference type="ARBA" id="ARBA00022603"/>
    </source>
</evidence>
<gene>
    <name evidence="4" type="ORF">ACFO5O_06235</name>
</gene>
<evidence type="ECO:0000313" key="5">
    <source>
        <dbReference type="Proteomes" id="UP001595953"/>
    </source>
</evidence>
<dbReference type="GO" id="GO:0008168">
    <property type="term" value="F:methyltransferase activity"/>
    <property type="evidence" value="ECO:0007669"/>
    <property type="project" value="UniProtKB-KW"/>
</dbReference>
<proteinExistence type="predicted"/>
<dbReference type="EMBL" id="JBHSGP010000012">
    <property type="protein sequence ID" value="MFC4721909.1"/>
    <property type="molecule type" value="Genomic_DNA"/>
</dbReference>
<keyword evidence="5" id="KW-1185">Reference proteome</keyword>
<feature type="domain" description="tRNA/rRNA methyltransferase SpoU type" evidence="3">
    <location>
        <begin position="17"/>
        <end position="159"/>
    </location>
</feature>
<dbReference type="InterPro" id="IPR004441">
    <property type="entry name" value="rRNA_MeTrfase_TrmH"/>
</dbReference>
<dbReference type="PANTHER" id="PTHR46429:SF1">
    <property type="entry name" value="23S RRNA (GUANOSINE-2'-O-)-METHYLTRANSFERASE RLMB"/>
    <property type="match status" value="1"/>
</dbReference>
<dbReference type="InterPro" id="IPR029028">
    <property type="entry name" value="Alpha/beta_knot_MTases"/>
</dbReference>
<dbReference type="PANTHER" id="PTHR46429">
    <property type="entry name" value="23S RRNA (GUANOSINE-2'-O-)-METHYLTRANSFERASE RLMB"/>
    <property type="match status" value="1"/>
</dbReference>
<dbReference type="SUPFAM" id="SSF75217">
    <property type="entry name" value="alpha/beta knot"/>
    <property type="match status" value="1"/>
</dbReference>
<sequence length="166" mass="18645">MQLNYYTSKFRKHQFPITLICDNVTNAPNIGSLFRIADAFGIEKVVFCGEHIPLGRKMTKTSRATENYVNYEVVPSALEIAQTLKSKNYQLIALEITSESQSLHNYQLTSKQPLAIIIGDEIHGVSDELLQLCDTVVHIEMFGNNSSMNVAQATSIALYEFTKQLL</sequence>
<dbReference type="Pfam" id="PF00588">
    <property type="entry name" value="SpoU_methylase"/>
    <property type="match status" value="1"/>
</dbReference>
<dbReference type="Proteomes" id="UP001595953">
    <property type="component" value="Unassembled WGS sequence"/>
</dbReference>
<comment type="caution">
    <text evidence="4">The sequence shown here is derived from an EMBL/GenBank/DDBJ whole genome shotgun (WGS) entry which is preliminary data.</text>
</comment>
<dbReference type="InterPro" id="IPR001537">
    <property type="entry name" value="SpoU_MeTrfase"/>
</dbReference>
<reference evidence="5" key="1">
    <citation type="journal article" date="2019" name="Int. J. Syst. Evol. Microbiol.">
        <title>The Global Catalogue of Microorganisms (GCM) 10K type strain sequencing project: providing services to taxonomists for standard genome sequencing and annotation.</title>
        <authorList>
            <consortium name="The Broad Institute Genomics Platform"/>
            <consortium name="The Broad Institute Genome Sequencing Center for Infectious Disease"/>
            <person name="Wu L."/>
            <person name="Ma J."/>
        </authorList>
    </citation>
    <scope>NUCLEOTIDE SEQUENCE [LARGE SCALE GENOMIC DNA]</scope>
    <source>
        <strain evidence="5">CCUG 63682</strain>
    </source>
</reference>
<evidence type="ECO:0000256" key="2">
    <source>
        <dbReference type="ARBA" id="ARBA00022679"/>
    </source>
</evidence>
<dbReference type="Gene3D" id="3.40.1280.10">
    <property type="match status" value="1"/>
</dbReference>
<evidence type="ECO:0000313" key="4">
    <source>
        <dbReference type="EMBL" id="MFC4721909.1"/>
    </source>
</evidence>
<accession>A0ABV9N3P3</accession>
<keyword evidence="1 4" id="KW-0489">Methyltransferase</keyword>